<dbReference type="WBParaSite" id="TCNE_0000478401-mRNA-1">
    <property type="protein sequence ID" value="TCNE_0000478401-mRNA-1"/>
    <property type="gene ID" value="TCNE_0000478401"/>
</dbReference>
<dbReference type="AlphaFoldDB" id="A0A183U8G4"/>
<dbReference type="EMBL" id="UYWY01009029">
    <property type="protein sequence ID" value="VDM32233.1"/>
    <property type="molecule type" value="Genomic_DNA"/>
</dbReference>
<gene>
    <name evidence="1" type="ORF">TCNE_LOCUS4785</name>
</gene>
<reference evidence="1 2" key="2">
    <citation type="submission" date="2018-11" db="EMBL/GenBank/DDBJ databases">
        <authorList>
            <consortium name="Pathogen Informatics"/>
        </authorList>
    </citation>
    <scope>NUCLEOTIDE SEQUENCE [LARGE SCALE GENOMIC DNA]</scope>
</reference>
<organism evidence="2 3">
    <name type="scientific">Toxocara canis</name>
    <name type="common">Canine roundworm</name>
    <dbReference type="NCBI Taxonomy" id="6265"/>
    <lineage>
        <taxon>Eukaryota</taxon>
        <taxon>Metazoa</taxon>
        <taxon>Ecdysozoa</taxon>
        <taxon>Nematoda</taxon>
        <taxon>Chromadorea</taxon>
        <taxon>Rhabditida</taxon>
        <taxon>Spirurina</taxon>
        <taxon>Ascaridomorpha</taxon>
        <taxon>Ascaridoidea</taxon>
        <taxon>Toxocaridae</taxon>
        <taxon>Toxocara</taxon>
    </lineage>
</organism>
<evidence type="ECO:0000313" key="2">
    <source>
        <dbReference type="Proteomes" id="UP000050794"/>
    </source>
</evidence>
<name>A0A183U8G4_TOXCA</name>
<dbReference type="Proteomes" id="UP000050794">
    <property type="component" value="Unassembled WGS sequence"/>
</dbReference>
<evidence type="ECO:0000313" key="3">
    <source>
        <dbReference type="WBParaSite" id="TCNE_0000478401-mRNA-1"/>
    </source>
</evidence>
<sequence>MNELEEGLAITIEIMSGKAEWSKLFDEVNFFSRYKHFIVLLCVAANERFHHPDLSSVVFSLVTYKMVSVDGTFYLVDKGNCDDKESAPCSVVLVLDNLKKTSFAERPIGVERAGGVEDSSSYWKFGTQSMR</sequence>
<reference evidence="3" key="1">
    <citation type="submission" date="2016-06" db="UniProtKB">
        <authorList>
            <consortium name="WormBaseParasite"/>
        </authorList>
    </citation>
    <scope>IDENTIFICATION</scope>
</reference>
<keyword evidence="2" id="KW-1185">Reference proteome</keyword>
<evidence type="ECO:0000313" key="1">
    <source>
        <dbReference type="EMBL" id="VDM32233.1"/>
    </source>
</evidence>
<proteinExistence type="predicted"/>
<accession>A0A183U8G4</accession>
<protein>
    <submittedName>
        <fullName evidence="3">4a-hydroxytetrahydrobiopterin dehydratase</fullName>
    </submittedName>
</protein>